<sequence length="204" mass="23487">MFITALNSKDKRIRQYSCATIKDWSKRSEHMHFYQFVYESGSKYQNIGGSPSSLMTVKIIQGAIANLSNKIDIGEEWINDPILGVILEISKNHRLDRYGLDESKLIAKWSKMNNPGSQVNTLMNVSKYDSQRQAVLKHEDIKDVLNFLYIKEGNINRSAYQTVQEWIVHDDSRKAILGAGFIKILLDRFISERKAGGYKAYDCW</sequence>
<gene>
    <name evidence="1" type="ORF">BDZ94DRAFT_967955</name>
</gene>
<accession>A0A9P5YCK2</accession>
<comment type="caution">
    <text evidence="1">The sequence shown here is derived from an EMBL/GenBank/DDBJ whole genome shotgun (WGS) entry which is preliminary data.</text>
</comment>
<organism evidence="1 2">
    <name type="scientific">Collybia nuda</name>
    <dbReference type="NCBI Taxonomy" id="64659"/>
    <lineage>
        <taxon>Eukaryota</taxon>
        <taxon>Fungi</taxon>
        <taxon>Dikarya</taxon>
        <taxon>Basidiomycota</taxon>
        <taxon>Agaricomycotina</taxon>
        <taxon>Agaricomycetes</taxon>
        <taxon>Agaricomycetidae</taxon>
        <taxon>Agaricales</taxon>
        <taxon>Tricholomatineae</taxon>
        <taxon>Clitocybaceae</taxon>
        <taxon>Collybia</taxon>
    </lineage>
</organism>
<evidence type="ECO:0000313" key="2">
    <source>
        <dbReference type="Proteomes" id="UP000807353"/>
    </source>
</evidence>
<protein>
    <submittedName>
        <fullName evidence="1">Uncharacterized protein</fullName>
    </submittedName>
</protein>
<dbReference type="AlphaFoldDB" id="A0A9P5YCK2"/>
<keyword evidence="2" id="KW-1185">Reference proteome</keyword>
<reference evidence="1" key="1">
    <citation type="submission" date="2020-11" db="EMBL/GenBank/DDBJ databases">
        <authorList>
            <consortium name="DOE Joint Genome Institute"/>
            <person name="Ahrendt S."/>
            <person name="Riley R."/>
            <person name="Andreopoulos W."/>
            <person name="Labutti K."/>
            <person name="Pangilinan J."/>
            <person name="Ruiz-Duenas F.J."/>
            <person name="Barrasa J.M."/>
            <person name="Sanchez-Garcia M."/>
            <person name="Camarero S."/>
            <person name="Miyauchi S."/>
            <person name="Serrano A."/>
            <person name="Linde D."/>
            <person name="Babiker R."/>
            <person name="Drula E."/>
            <person name="Ayuso-Fernandez I."/>
            <person name="Pacheco R."/>
            <person name="Padilla G."/>
            <person name="Ferreira P."/>
            <person name="Barriuso J."/>
            <person name="Kellner H."/>
            <person name="Castanera R."/>
            <person name="Alfaro M."/>
            <person name="Ramirez L."/>
            <person name="Pisabarro A.G."/>
            <person name="Kuo A."/>
            <person name="Tritt A."/>
            <person name="Lipzen A."/>
            <person name="He G."/>
            <person name="Yan M."/>
            <person name="Ng V."/>
            <person name="Cullen D."/>
            <person name="Martin F."/>
            <person name="Rosso M.-N."/>
            <person name="Henrissat B."/>
            <person name="Hibbett D."/>
            <person name="Martinez A.T."/>
            <person name="Grigoriev I.V."/>
        </authorList>
    </citation>
    <scope>NUCLEOTIDE SEQUENCE</scope>
    <source>
        <strain evidence="1">CBS 247.69</strain>
    </source>
</reference>
<dbReference type="EMBL" id="MU150236">
    <property type="protein sequence ID" value="KAF9467582.1"/>
    <property type="molecule type" value="Genomic_DNA"/>
</dbReference>
<evidence type="ECO:0000313" key="1">
    <source>
        <dbReference type="EMBL" id="KAF9467582.1"/>
    </source>
</evidence>
<proteinExistence type="predicted"/>
<name>A0A9P5YCK2_9AGAR</name>
<dbReference type="Proteomes" id="UP000807353">
    <property type="component" value="Unassembled WGS sequence"/>
</dbReference>